<sequence>MLRRALRVAWVVVGKEVTGGAGRGRPPGADRAASGALKPFKNSRDRNVESLPKGYDIGVICERFRAQTFLARKLPDMAVSAWFYTNIEAGDL</sequence>
<organism evidence="2">
    <name type="scientific">freshwater metagenome</name>
    <dbReference type="NCBI Taxonomy" id="449393"/>
    <lineage>
        <taxon>unclassified sequences</taxon>
        <taxon>metagenomes</taxon>
        <taxon>ecological metagenomes</taxon>
    </lineage>
</organism>
<proteinExistence type="predicted"/>
<evidence type="ECO:0000256" key="1">
    <source>
        <dbReference type="SAM" id="MobiDB-lite"/>
    </source>
</evidence>
<feature type="compositionally biased region" description="Low complexity" evidence="1">
    <location>
        <begin position="26"/>
        <end position="36"/>
    </location>
</feature>
<accession>A0A6J7ETE3</accession>
<gene>
    <name evidence="2" type="ORF">UFOPK3376_01921</name>
</gene>
<reference evidence="2" key="1">
    <citation type="submission" date="2020-05" db="EMBL/GenBank/DDBJ databases">
        <authorList>
            <person name="Chiriac C."/>
            <person name="Salcher M."/>
            <person name="Ghai R."/>
            <person name="Kavagutti S V."/>
        </authorList>
    </citation>
    <scope>NUCLEOTIDE SEQUENCE</scope>
</reference>
<dbReference type="EMBL" id="CAFBLP010000050">
    <property type="protein sequence ID" value="CAB4884365.1"/>
    <property type="molecule type" value="Genomic_DNA"/>
</dbReference>
<protein>
    <submittedName>
        <fullName evidence="2">Unannotated protein</fullName>
    </submittedName>
</protein>
<dbReference type="AlphaFoldDB" id="A0A6J7ETE3"/>
<evidence type="ECO:0000313" key="2">
    <source>
        <dbReference type="EMBL" id="CAB4884365.1"/>
    </source>
</evidence>
<feature type="region of interest" description="Disordered" evidence="1">
    <location>
        <begin position="18"/>
        <end position="41"/>
    </location>
</feature>
<name>A0A6J7ETE3_9ZZZZ</name>